<dbReference type="Gene3D" id="3.40.190.10">
    <property type="entry name" value="Periplasmic binding protein-like II"/>
    <property type="match status" value="2"/>
</dbReference>
<evidence type="ECO:0000256" key="5">
    <source>
        <dbReference type="SAM" id="SignalP"/>
    </source>
</evidence>
<dbReference type="PROSITE" id="PS51257">
    <property type="entry name" value="PROKAR_LIPOPROTEIN"/>
    <property type="match status" value="1"/>
</dbReference>
<sequence>MNRRSFLLAATSLLLHQLLVACGGQTQATLKVRLLKSSIPAQLLDAFEKQTSRDLNLDFSAIAQLEEIYSQLRQWHQPVPPNRKKGLNLPFFGDRSPKTNIPDLVTLGDYWLSQAIREGLIRPLDASDLQGWSALPPQWQQLVKRNDRGELDPNGSIWAVPYRWGTTAIAYRADKFKTLGWTPTDWSDLWNPQLRDRLSLLDQPREIIGLTLKKLGHSYNTQSLKTVASLRDELQTLHAAVKFYSSDTYLQPLILGDTWIAVGWSTDIVPLTKRNRQIKAIIPASGTALWADLWVRPADSAPVEASNALALPPQVKQWLEFCWQPEIARKLSILSDAASPRLSTPEMFDPVLLENGDRTVQLPSPELFQKSEFLTPLPSQSLQEYLNLWQEIRRS</sequence>
<evidence type="ECO:0000256" key="4">
    <source>
        <dbReference type="ARBA" id="ARBA00022764"/>
    </source>
</evidence>
<dbReference type="KEGG" id="oxy:HCG48_16145"/>
<dbReference type="PANTHER" id="PTHR30222">
    <property type="entry name" value="SPERMIDINE/PUTRESCINE-BINDING PERIPLASMIC PROTEIN"/>
    <property type="match status" value="1"/>
</dbReference>
<feature type="chain" id="PRO_5026044416" evidence="5">
    <location>
        <begin position="22"/>
        <end position="395"/>
    </location>
</feature>
<proteinExistence type="predicted"/>
<dbReference type="EMBL" id="CP051167">
    <property type="protein sequence ID" value="QIZ71918.1"/>
    <property type="molecule type" value="Genomic_DNA"/>
</dbReference>
<dbReference type="SUPFAM" id="SSF53850">
    <property type="entry name" value="Periplasmic binding protein-like II"/>
    <property type="match status" value="1"/>
</dbReference>
<evidence type="ECO:0000313" key="6">
    <source>
        <dbReference type="EMBL" id="QIZ71918.1"/>
    </source>
</evidence>
<evidence type="ECO:0000256" key="1">
    <source>
        <dbReference type="ARBA" id="ARBA00004418"/>
    </source>
</evidence>
<keyword evidence="3 5" id="KW-0732">Signal</keyword>
<keyword evidence="7" id="KW-1185">Reference proteome</keyword>
<comment type="subcellular location">
    <subcellularLocation>
        <location evidence="1">Periplasm</location>
    </subcellularLocation>
</comment>
<gene>
    <name evidence="6" type="ORF">HCG48_16145</name>
</gene>
<dbReference type="PANTHER" id="PTHR30222:SF17">
    <property type="entry name" value="SPERMIDINE_PUTRESCINE-BINDING PERIPLASMIC PROTEIN"/>
    <property type="match status" value="1"/>
</dbReference>
<evidence type="ECO:0000256" key="2">
    <source>
        <dbReference type="ARBA" id="ARBA00022448"/>
    </source>
</evidence>
<organism evidence="6 7">
    <name type="scientific">Oxynema aestuarii AP17</name>
    <dbReference type="NCBI Taxonomy" id="2064643"/>
    <lineage>
        <taxon>Bacteria</taxon>
        <taxon>Bacillati</taxon>
        <taxon>Cyanobacteriota</taxon>
        <taxon>Cyanophyceae</taxon>
        <taxon>Oscillatoriophycideae</taxon>
        <taxon>Oscillatoriales</taxon>
        <taxon>Oscillatoriaceae</taxon>
        <taxon>Oxynema</taxon>
        <taxon>Oxynema aestuarii</taxon>
    </lineage>
</organism>
<dbReference type="Proteomes" id="UP000500857">
    <property type="component" value="Chromosome"/>
</dbReference>
<evidence type="ECO:0000313" key="7">
    <source>
        <dbReference type="Proteomes" id="UP000500857"/>
    </source>
</evidence>
<evidence type="ECO:0000256" key="3">
    <source>
        <dbReference type="ARBA" id="ARBA00022729"/>
    </source>
</evidence>
<dbReference type="AlphaFoldDB" id="A0A6H1TZ77"/>
<protein>
    <submittedName>
        <fullName evidence="6">Extracellular solute-binding protein</fullName>
    </submittedName>
</protein>
<keyword evidence="4" id="KW-0574">Periplasm</keyword>
<name>A0A6H1TZ77_9CYAN</name>
<dbReference type="PRINTS" id="PR00909">
    <property type="entry name" value="SPERMDNBNDNG"/>
</dbReference>
<dbReference type="Pfam" id="PF13343">
    <property type="entry name" value="SBP_bac_6"/>
    <property type="match status" value="1"/>
</dbReference>
<dbReference type="GO" id="GO:0015846">
    <property type="term" value="P:polyamine transport"/>
    <property type="evidence" value="ECO:0007669"/>
    <property type="project" value="InterPro"/>
</dbReference>
<accession>A0A6H1TZ77</accession>
<keyword evidence="2" id="KW-0813">Transport</keyword>
<reference evidence="6 7" key="1">
    <citation type="submission" date="2020-04" db="EMBL/GenBank/DDBJ databases">
        <authorList>
            <person name="Basu S."/>
            <person name="Maruthanayagam V."/>
            <person name="Chakraborty S."/>
            <person name="Pramanik A."/>
            <person name="Mukherjee J."/>
            <person name="Brink B."/>
        </authorList>
    </citation>
    <scope>NUCLEOTIDE SEQUENCE [LARGE SCALE GENOMIC DNA]</scope>
    <source>
        <strain evidence="6 7">AP17</strain>
    </source>
</reference>
<dbReference type="GO" id="GO:0042597">
    <property type="term" value="C:periplasmic space"/>
    <property type="evidence" value="ECO:0007669"/>
    <property type="project" value="UniProtKB-SubCell"/>
</dbReference>
<dbReference type="GO" id="GO:0019808">
    <property type="term" value="F:polyamine binding"/>
    <property type="evidence" value="ECO:0007669"/>
    <property type="project" value="InterPro"/>
</dbReference>
<dbReference type="RefSeq" id="WP_168570069.1">
    <property type="nucleotide sequence ID" value="NZ_CP051167.1"/>
</dbReference>
<dbReference type="InterPro" id="IPR001188">
    <property type="entry name" value="Sperm_putr-bd"/>
</dbReference>
<feature type="signal peptide" evidence="5">
    <location>
        <begin position="1"/>
        <end position="21"/>
    </location>
</feature>